<keyword evidence="5" id="KW-0862">Zinc</keyword>
<protein>
    <submittedName>
        <fullName evidence="8">M20/M25/M40 family metallo-hydrolase</fullName>
    </submittedName>
</protein>
<dbReference type="EMBL" id="VWOX01000009">
    <property type="protein sequence ID" value="KAA5541831.1"/>
    <property type="molecule type" value="Genomic_DNA"/>
</dbReference>
<feature type="transmembrane region" description="Helical" evidence="6">
    <location>
        <begin position="12"/>
        <end position="33"/>
    </location>
</feature>
<keyword evidence="6" id="KW-1133">Transmembrane helix</keyword>
<keyword evidence="3" id="KW-0479">Metal-binding</keyword>
<dbReference type="PANTHER" id="PTHR45962">
    <property type="entry name" value="N-FATTY-ACYL-AMINO ACID SYNTHASE/HYDROLASE PM20D1"/>
    <property type="match status" value="1"/>
</dbReference>
<dbReference type="GO" id="GO:0046872">
    <property type="term" value="F:metal ion binding"/>
    <property type="evidence" value="ECO:0007669"/>
    <property type="project" value="UniProtKB-KW"/>
</dbReference>
<feature type="domain" description="Peptidase M20 dimerisation" evidence="7">
    <location>
        <begin position="250"/>
        <end position="392"/>
    </location>
</feature>
<proteinExistence type="inferred from homology"/>
<dbReference type="PANTHER" id="PTHR45962:SF1">
    <property type="entry name" value="N-FATTY-ACYL-AMINO ACID SYNTHASE_HYDROLASE PM20D1"/>
    <property type="match status" value="1"/>
</dbReference>
<keyword evidence="2" id="KW-0645">Protease</keyword>
<dbReference type="SUPFAM" id="SSF53187">
    <property type="entry name" value="Zn-dependent exopeptidases"/>
    <property type="match status" value="1"/>
</dbReference>
<dbReference type="Gene3D" id="1.10.150.900">
    <property type="match status" value="1"/>
</dbReference>
<sequence length="508" mass="56362">MKAFKKTRRLWRWLIGIGVTLVVIALGLVGYAFRLPSKQQRVIAPDMKTGAMSPEQSAEILAEFLAVQSYSYHDRSKMDPDAFLRLHQILQDRFPNAHQSLQRETVSELSLLYRWQGTDESLDPILLMSHMDVVPVSEETASEWIHGYQTGEVADGYVWGRGALDVKSGVIAIMSAVEQLASDGFTPQRTVYLAFGHDEEIGGEQGNAVMAKRFADQGIRFAYILDEGGAILDGVVPGAPRPVAFVAIAEKAWADLEIVAHGEGGHGSMPGRSAVAQLSETIRRIENQPMPVRVTEATATLFRFLAPEMPLLQRTVLGNRWLFDGLIGWQFSRQPSTEGVVRSTMNVTQLFTRNPPNVTPAWAKATVNVRLLPGDTAEDARDHLLAITKDQQLHDGSPAIECTIRQDIKGQLVSSDECEEFATLQKTIHEVFPDVIVAAGLTSVSTDSSWYYGVTDKIYRFIPMRVRSEDMARIHGVNERLAVDNLAEIVRFYELLLRNSTAENGIGD</sequence>
<evidence type="ECO:0000256" key="6">
    <source>
        <dbReference type="SAM" id="Phobius"/>
    </source>
</evidence>
<dbReference type="Gene3D" id="3.30.70.360">
    <property type="match status" value="1"/>
</dbReference>
<dbReference type="PROSITE" id="PS00758">
    <property type="entry name" value="ARGE_DAPE_CPG2_1"/>
    <property type="match status" value="1"/>
</dbReference>
<dbReference type="InterPro" id="IPR047177">
    <property type="entry name" value="Pept_M20A"/>
</dbReference>
<evidence type="ECO:0000256" key="5">
    <source>
        <dbReference type="ARBA" id="ARBA00022833"/>
    </source>
</evidence>
<evidence type="ECO:0000259" key="7">
    <source>
        <dbReference type="Pfam" id="PF07687"/>
    </source>
</evidence>
<gene>
    <name evidence="8" type="ORF">FYK55_16625</name>
</gene>
<evidence type="ECO:0000313" key="8">
    <source>
        <dbReference type="EMBL" id="KAA5541831.1"/>
    </source>
</evidence>
<accession>A0A5M6D2Y3</accession>
<evidence type="ECO:0000256" key="2">
    <source>
        <dbReference type="ARBA" id="ARBA00022670"/>
    </source>
</evidence>
<dbReference type="InterPro" id="IPR036264">
    <property type="entry name" value="Bact_exopeptidase_dim_dom"/>
</dbReference>
<keyword evidence="6" id="KW-0472">Membrane</keyword>
<dbReference type="InterPro" id="IPR001261">
    <property type="entry name" value="ArgE/DapE_CS"/>
</dbReference>
<evidence type="ECO:0000256" key="3">
    <source>
        <dbReference type="ARBA" id="ARBA00022723"/>
    </source>
</evidence>
<evidence type="ECO:0000313" key="9">
    <source>
        <dbReference type="Proteomes" id="UP000324479"/>
    </source>
</evidence>
<comment type="similarity">
    <text evidence="1">Belongs to the peptidase M20A family.</text>
</comment>
<dbReference type="GO" id="GO:0006508">
    <property type="term" value="P:proteolysis"/>
    <property type="evidence" value="ECO:0007669"/>
    <property type="project" value="UniProtKB-KW"/>
</dbReference>
<dbReference type="Gene3D" id="3.40.630.10">
    <property type="entry name" value="Zn peptidases"/>
    <property type="match status" value="1"/>
</dbReference>
<name>A0A5M6D2Y3_9BACT</name>
<keyword evidence="6" id="KW-0812">Transmembrane</keyword>
<keyword evidence="9" id="KW-1185">Reference proteome</keyword>
<dbReference type="Pfam" id="PF07687">
    <property type="entry name" value="M20_dimer"/>
    <property type="match status" value="1"/>
</dbReference>
<reference evidence="8 9" key="1">
    <citation type="submission" date="2019-08" db="EMBL/GenBank/DDBJ databases">
        <authorList>
            <person name="Dhanesh K."/>
            <person name="Kumar G."/>
            <person name="Sasikala C."/>
            <person name="Venkata Ramana C."/>
        </authorList>
    </citation>
    <scope>NUCLEOTIDE SEQUENCE [LARGE SCALE GENOMIC DNA]</scope>
    <source>
        <strain evidence="8 9">JC645</strain>
    </source>
</reference>
<evidence type="ECO:0000256" key="1">
    <source>
        <dbReference type="ARBA" id="ARBA00006247"/>
    </source>
</evidence>
<evidence type="ECO:0000256" key="4">
    <source>
        <dbReference type="ARBA" id="ARBA00022801"/>
    </source>
</evidence>
<dbReference type="InterPro" id="IPR002933">
    <property type="entry name" value="Peptidase_M20"/>
</dbReference>
<organism evidence="8 9">
    <name type="scientific">Roseiconus nitratireducens</name>
    <dbReference type="NCBI Taxonomy" id="2605748"/>
    <lineage>
        <taxon>Bacteria</taxon>
        <taxon>Pseudomonadati</taxon>
        <taxon>Planctomycetota</taxon>
        <taxon>Planctomycetia</taxon>
        <taxon>Pirellulales</taxon>
        <taxon>Pirellulaceae</taxon>
        <taxon>Roseiconus</taxon>
    </lineage>
</organism>
<dbReference type="GO" id="GO:0008233">
    <property type="term" value="F:peptidase activity"/>
    <property type="evidence" value="ECO:0007669"/>
    <property type="project" value="UniProtKB-KW"/>
</dbReference>
<keyword evidence="4 8" id="KW-0378">Hydrolase</keyword>
<comment type="caution">
    <text evidence="8">The sequence shown here is derived from an EMBL/GenBank/DDBJ whole genome shotgun (WGS) entry which is preliminary data.</text>
</comment>
<dbReference type="InterPro" id="IPR011650">
    <property type="entry name" value="Peptidase_M20_dimer"/>
</dbReference>
<dbReference type="Pfam" id="PF01546">
    <property type="entry name" value="Peptidase_M20"/>
    <property type="match status" value="1"/>
</dbReference>
<dbReference type="RefSeq" id="WP_150077565.1">
    <property type="nucleotide sequence ID" value="NZ_VWOX01000009.1"/>
</dbReference>
<dbReference type="Proteomes" id="UP000324479">
    <property type="component" value="Unassembled WGS sequence"/>
</dbReference>
<dbReference type="AlphaFoldDB" id="A0A5M6D2Y3"/>
<dbReference type="SUPFAM" id="SSF55031">
    <property type="entry name" value="Bacterial exopeptidase dimerisation domain"/>
    <property type="match status" value="1"/>
</dbReference>